<name>A0ABR3FAZ8_9AGAR</name>
<reference evidence="1 2" key="1">
    <citation type="submission" date="2024-02" db="EMBL/GenBank/DDBJ databases">
        <title>A draft genome for the cacao thread blight pathogen Marasmius crinis-equi.</title>
        <authorList>
            <person name="Cohen S.P."/>
            <person name="Baruah I.K."/>
            <person name="Amoako-Attah I."/>
            <person name="Bukari Y."/>
            <person name="Meinhardt L.W."/>
            <person name="Bailey B.A."/>
        </authorList>
    </citation>
    <scope>NUCLEOTIDE SEQUENCE [LARGE SCALE GENOMIC DNA]</scope>
    <source>
        <strain evidence="1 2">GH-76</strain>
    </source>
</reference>
<gene>
    <name evidence="1" type="ORF">V5O48_009486</name>
</gene>
<evidence type="ECO:0000313" key="2">
    <source>
        <dbReference type="Proteomes" id="UP001465976"/>
    </source>
</evidence>
<sequence>MAPCSEDGGTYIPTPNTLDSLVGVDNGQVFVGGGFPIASSFLSMPHSSMWDSALPVSTDTPIMQEDWNLFVESIDGILAGTSDHQDFYAS</sequence>
<comment type="caution">
    <text evidence="1">The sequence shown here is derived from an EMBL/GenBank/DDBJ whole genome shotgun (WGS) entry which is preliminary data.</text>
</comment>
<organism evidence="1 2">
    <name type="scientific">Marasmius crinis-equi</name>
    <dbReference type="NCBI Taxonomy" id="585013"/>
    <lineage>
        <taxon>Eukaryota</taxon>
        <taxon>Fungi</taxon>
        <taxon>Dikarya</taxon>
        <taxon>Basidiomycota</taxon>
        <taxon>Agaricomycotina</taxon>
        <taxon>Agaricomycetes</taxon>
        <taxon>Agaricomycetidae</taxon>
        <taxon>Agaricales</taxon>
        <taxon>Marasmiineae</taxon>
        <taxon>Marasmiaceae</taxon>
        <taxon>Marasmius</taxon>
    </lineage>
</organism>
<accession>A0ABR3FAZ8</accession>
<evidence type="ECO:0000313" key="1">
    <source>
        <dbReference type="EMBL" id="KAL0572479.1"/>
    </source>
</evidence>
<proteinExistence type="predicted"/>
<dbReference type="Proteomes" id="UP001465976">
    <property type="component" value="Unassembled WGS sequence"/>
</dbReference>
<keyword evidence="2" id="KW-1185">Reference proteome</keyword>
<protein>
    <submittedName>
        <fullName evidence="1">Uncharacterized protein</fullName>
    </submittedName>
</protein>
<dbReference type="EMBL" id="JBAHYK010000625">
    <property type="protein sequence ID" value="KAL0572479.1"/>
    <property type="molecule type" value="Genomic_DNA"/>
</dbReference>